<sequence>MSQSESLLRLRLRPCAFAVALLLGLLPGAGVPAVAADAVPVAPAAEDPPALMLAQRWHDALDPADYWVSEKLDGVRAHWDGRRLRFRSGLAIPAPDWFVAALPPRPLDGELWLGRGRFEALSGIVRRESPVDAQWRSVRYMVFDLPGDPGTFTERVQRIGALVAGAQSRAPWLQAVRQFRVRDRVELAQRLEMVVAGGGEGLMLHRADAPWAPGRGEALRKLTPWLDAEARVVAHVPGKGRLAGMVGALEVERADGRRFRIGSGLTDADRRNPPRIGAEVTYRYRELTGQGLPRFPRFLRERTVP</sequence>
<dbReference type="Gene3D" id="3.30.1490.70">
    <property type="match status" value="1"/>
</dbReference>
<dbReference type="NCBIfam" id="NF006592">
    <property type="entry name" value="PRK09125.1"/>
    <property type="match status" value="1"/>
</dbReference>
<dbReference type="Gene3D" id="2.40.50.140">
    <property type="entry name" value="Nucleic acid-binding proteins"/>
    <property type="match status" value="1"/>
</dbReference>
<evidence type="ECO:0000313" key="6">
    <source>
        <dbReference type="EMBL" id="MFC5768273.1"/>
    </source>
</evidence>
<evidence type="ECO:0000259" key="5">
    <source>
        <dbReference type="Pfam" id="PF14743"/>
    </source>
</evidence>
<evidence type="ECO:0000256" key="4">
    <source>
        <dbReference type="ARBA" id="ARBA00023204"/>
    </source>
</evidence>
<dbReference type="EMBL" id="JBHSOG010000008">
    <property type="protein sequence ID" value="MFC5768273.1"/>
    <property type="molecule type" value="Genomic_DNA"/>
</dbReference>
<dbReference type="PANTHER" id="PTHR47810:SF1">
    <property type="entry name" value="DNA LIGASE B"/>
    <property type="match status" value="1"/>
</dbReference>
<comment type="caution">
    <text evidence="6">The sequence shown here is derived from an EMBL/GenBank/DDBJ whole genome shotgun (WGS) entry which is preliminary data.</text>
</comment>
<dbReference type="Proteomes" id="UP001595974">
    <property type="component" value="Unassembled WGS sequence"/>
</dbReference>
<dbReference type="InterPro" id="IPR012340">
    <property type="entry name" value="NA-bd_OB-fold"/>
</dbReference>
<dbReference type="CDD" id="cd08041">
    <property type="entry name" value="OBF_kDNA_ligase_like"/>
    <property type="match status" value="1"/>
</dbReference>
<accession>A0ABW1AMC6</accession>
<dbReference type="EC" id="6.5.1.1" evidence="6"/>
<dbReference type="InterPro" id="IPR050326">
    <property type="entry name" value="NAD_dep_DNA_ligaseB"/>
</dbReference>
<keyword evidence="7" id="KW-1185">Reference proteome</keyword>
<gene>
    <name evidence="6" type="ORF">ACFPTN_02715</name>
</gene>
<dbReference type="GO" id="GO:0003910">
    <property type="term" value="F:DNA ligase (ATP) activity"/>
    <property type="evidence" value="ECO:0007669"/>
    <property type="project" value="UniProtKB-EC"/>
</dbReference>
<dbReference type="Pfam" id="PF14743">
    <property type="entry name" value="DNA_ligase_OB_2"/>
    <property type="match status" value="1"/>
</dbReference>
<dbReference type="SUPFAM" id="SSF56091">
    <property type="entry name" value="DNA ligase/mRNA capping enzyme, catalytic domain"/>
    <property type="match status" value="1"/>
</dbReference>
<dbReference type="Gene3D" id="3.30.470.30">
    <property type="entry name" value="DNA ligase/mRNA capping enzyme"/>
    <property type="match status" value="1"/>
</dbReference>
<dbReference type="RefSeq" id="WP_096445773.1">
    <property type="nucleotide sequence ID" value="NZ_JBHSOG010000008.1"/>
</dbReference>
<organism evidence="6 7">
    <name type="scientific">Thauera sinica</name>
    <dbReference type="NCBI Taxonomy" id="2665146"/>
    <lineage>
        <taxon>Bacteria</taxon>
        <taxon>Pseudomonadati</taxon>
        <taxon>Pseudomonadota</taxon>
        <taxon>Betaproteobacteria</taxon>
        <taxon>Rhodocyclales</taxon>
        <taxon>Zoogloeaceae</taxon>
        <taxon>Thauera</taxon>
    </lineage>
</organism>
<keyword evidence="4" id="KW-0234">DNA repair</keyword>
<dbReference type="InterPro" id="IPR029319">
    <property type="entry name" value="DNA_ligase_OB"/>
</dbReference>
<dbReference type="SUPFAM" id="SSF50249">
    <property type="entry name" value="Nucleic acid-binding proteins"/>
    <property type="match status" value="1"/>
</dbReference>
<reference evidence="7" key="1">
    <citation type="journal article" date="2019" name="Int. J. Syst. Evol. Microbiol.">
        <title>The Global Catalogue of Microorganisms (GCM) 10K type strain sequencing project: providing services to taxonomists for standard genome sequencing and annotation.</title>
        <authorList>
            <consortium name="The Broad Institute Genomics Platform"/>
            <consortium name="The Broad Institute Genome Sequencing Center for Infectious Disease"/>
            <person name="Wu L."/>
            <person name="Ma J."/>
        </authorList>
    </citation>
    <scope>NUCLEOTIDE SEQUENCE [LARGE SCALE GENOMIC DNA]</scope>
    <source>
        <strain evidence="7">SHR3</strain>
    </source>
</reference>
<dbReference type="CDD" id="cd07896">
    <property type="entry name" value="Adenylation_kDNA_ligase_like"/>
    <property type="match status" value="1"/>
</dbReference>
<evidence type="ECO:0000256" key="1">
    <source>
        <dbReference type="ARBA" id="ARBA00022598"/>
    </source>
</evidence>
<protein>
    <submittedName>
        <fullName evidence="6">DNA ligase</fullName>
        <ecNumber evidence="6">6.5.1.1</ecNumber>
    </submittedName>
</protein>
<name>A0ABW1AMC6_9RHOO</name>
<evidence type="ECO:0000313" key="7">
    <source>
        <dbReference type="Proteomes" id="UP001595974"/>
    </source>
</evidence>
<keyword evidence="1 6" id="KW-0436">Ligase</keyword>
<proteinExistence type="predicted"/>
<dbReference type="PANTHER" id="PTHR47810">
    <property type="entry name" value="DNA LIGASE"/>
    <property type="match status" value="1"/>
</dbReference>
<evidence type="ECO:0000256" key="3">
    <source>
        <dbReference type="ARBA" id="ARBA00022763"/>
    </source>
</evidence>
<keyword evidence="3" id="KW-0227">DNA damage</keyword>
<keyword evidence="2" id="KW-0235">DNA replication</keyword>
<feature type="domain" description="DNA ligase OB-like" evidence="5">
    <location>
        <begin position="237"/>
        <end position="302"/>
    </location>
</feature>
<evidence type="ECO:0000256" key="2">
    <source>
        <dbReference type="ARBA" id="ARBA00022705"/>
    </source>
</evidence>